<dbReference type="Pfam" id="PF06100">
    <property type="entry name" value="MCRA"/>
    <property type="match status" value="1"/>
</dbReference>
<dbReference type="GO" id="GO:0071949">
    <property type="term" value="F:FAD binding"/>
    <property type="evidence" value="ECO:0007669"/>
    <property type="project" value="InterPro"/>
</dbReference>
<proteinExistence type="predicted"/>
<name>A0A2Y8ZTN7_9MICO</name>
<reference evidence="2" key="1">
    <citation type="submission" date="2016-10" db="EMBL/GenBank/DDBJ databases">
        <authorList>
            <person name="Varghese N."/>
            <person name="Submissions S."/>
        </authorList>
    </citation>
    <scope>NUCLEOTIDE SEQUENCE [LARGE SCALE GENOMIC DNA]</scope>
    <source>
        <strain evidence="2">DSM 22951</strain>
    </source>
</reference>
<sequence>MYHSNGNFEAFAQAIKPEGADKKKAYFVGSGLASLAGAAFLIRDAGVPGKNITVFEELALPGGSMDGILDEHKGFIIRGGREMEAHFETLWDLFRSVPSLAKPGVSVLDEMYELHKSDPSSNPMRATYERGKAVPSMGELTLTPKAVQEIIDLALTPESQLDDKRIDEYFTQEFFDSNFWLYWATMFAFEPWASALEMRRYLLRFIHHVATLPDLTSLRFTHYNQYESLIVPLVKHLESEGVTFQYDTQVEDIGLDLSGGKKVATSLELTVGGEKKTIDLTTDDLVFVTNGSITESSTFGDNDHPAPIETDHGGAWKLWKTLAAKDPSLGHPEKFCENIPSDNWVISGTITLTDDKIWPYIQKLTGRDPRNGKIVTGGPCNFKDSGWFYGFTMSRQPHFEKQDPNKELVLWVYGLFSDRPGDYVKKPIKEATGIELTEELLYHLGVPVEEIPDLARNSASTVPCHMPYITSYFMPRAAGDRPLVVPEGSTNLAFIGNFAETPIDTVFTTEYSVRTAMEAVYTLLDVNRGVPEVFGSQYDIRVLLSALYYLNDKKKLADVKLPLMTKVVGAAALHKVKGTYVEELLKDAGLI</sequence>
<dbReference type="PANTHER" id="PTHR37417">
    <property type="entry name" value="67 KDA MYOSIN-CROSS-REACTIVE ANTIGEN FAMILY PROTEIN (AFU_ORTHOLOGUE AFUA_5G09970)"/>
    <property type="match status" value="1"/>
</dbReference>
<dbReference type="GO" id="GO:0006631">
    <property type="term" value="P:fatty acid metabolic process"/>
    <property type="evidence" value="ECO:0007669"/>
    <property type="project" value="InterPro"/>
</dbReference>
<gene>
    <name evidence="1" type="ORF">SAMN04489750_1953</name>
</gene>
<keyword evidence="2" id="KW-1185">Reference proteome</keyword>
<organism evidence="1 2">
    <name type="scientific">Branchiibius hedensis</name>
    <dbReference type="NCBI Taxonomy" id="672460"/>
    <lineage>
        <taxon>Bacteria</taxon>
        <taxon>Bacillati</taxon>
        <taxon>Actinomycetota</taxon>
        <taxon>Actinomycetes</taxon>
        <taxon>Micrococcales</taxon>
        <taxon>Dermacoccaceae</taxon>
        <taxon>Branchiibius</taxon>
    </lineage>
</organism>
<dbReference type="AlphaFoldDB" id="A0A2Y8ZTN7"/>
<dbReference type="OrthoDB" id="4540221at2"/>
<dbReference type="InterPro" id="IPR036188">
    <property type="entry name" value="FAD/NAD-bd_sf"/>
</dbReference>
<dbReference type="InterPro" id="IPR010354">
    <property type="entry name" value="Oleate_hydratase"/>
</dbReference>
<dbReference type="PANTHER" id="PTHR37417:SF3">
    <property type="entry name" value="MYOSIN-CROSSREACTIVE PROTEIN"/>
    <property type="match status" value="1"/>
</dbReference>
<dbReference type="GO" id="GO:0050151">
    <property type="term" value="F:oleate hydratase activity"/>
    <property type="evidence" value="ECO:0007669"/>
    <property type="project" value="InterPro"/>
</dbReference>
<evidence type="ECO:0000313" key="1">
    <source>
        <dbReference type="EMBL" id="SSA34628.1"/>
    </source>
</evidence>
<dbReference type="RefSeq" id="WP_109685365.1">
    <property type="nucleotide sequence ID" value="NZ_QGDN01000001.1"/>
</dbReference>
<dbReference type="SUPFAM" id="SSF51905">
    <property type="entry name" value="FAD/NAD(P)-binding domain"/>
    <property type="match status" value="1"/>
</dbReference>
<accession>A0A2Y8ZTN7</accession>
<dbReference type="Gene3D" id="3.50.50.60">
    <property type="entry name" value="FAD/NAD(P)-binding domain"/>
    <property type="match status" value="3"/>
</dbReference>
<dbReference type="NCBIfam" id="NF010584">
    <property type="entry name" value="PRK13977.1"/>
    <property type="match status" value="1"/>
</dbReference>
<evidence type="ECO:0000313" key="2">
    <source>
        <dbReference type="Proteomes" id="UP000250028"/>
    </source>
</evidence>
<dbReference type="EMBL" id="UESZ01000001">
    <property type="protein sequence ID" value="SSA34628.1"/>
    <property type="molecule type" value="Genomic_DNA"/>
</dbReference>
<dbReference type="Proteomes" id="UP000250028">
    <property type="component" value="Unassembled WGS sequence"/>
</dbReference>
<protein>
    <submittedName>
        <fullName evidence="1">Oleate hydratase</fullName>
    </submittedName>
</protein>